<proteinExistence type="predicted"/>
<feature type="non-terminal residue" evidence="1">
    <location>
        <position position="82"/>
    </location>
</feature>
<gene>
    <name evidence="1" type="ORF">CWC05_22255</name>
</gene>
<dbReference type="AlphaFoldDB" id="A0A5S3YK75"/>
<dbReference type="Proteomes" id="UP000305874">
    <property type="component" value="Unassembled WGS sequence"/>
</dbReference>
<accession>A0A5S3YK75</accession>
<comment type="caution">
    <text evidence="1">The sequence shown here is derived from an EMBL/GenBank/DDBJ whole genome shotgun (WGS) entry which is preliminary data.</text>
</comment>
<sequence>IIRSTLKPFNVGNCTLEVSARASYVNCDEELGQFDNLITCAFLALDSQPNRSVCAYQQQMQITKLEQQARLAELAHIDFRSE</sequence>
<reference evidence="2" key="2">
    <citation type="submission" date="2019-06" db="EMBL/GenBank/DDBJ databases">
        <title>Co-occurence of chitin degradation, pigmentation and bioactivity in marine Pseudoalteromonas.</title>
        <authorList>
            <person name="Sonnenschein E.C."/>
            <person name="Bech P.K."/>
        </authorList>
    </citation>
    <scope>NUCLEOTIDE SEQUENCE [LARGE SCALE GENOMIC DNA]</scope>
    <source>
        <strain evidence="2">S2897</strain>
    </source>
</reference>
<organism evidence="1 2">
    <name type="scientific">Pseudoalteromonas ruthenica</name>
    <dbReference type="NCBI Taxonomy" id="151081"/>
    <lineage>
        <taxon>Bacteria</taxon>
        <taxon>Pseudomonadati</taxon>
        <taxon>Pseudomonadota</taxon>
        <taxon>Gammaproteobacteria</taxon>
        <taxon>Alteromonadales</taxon>
        <taxon>Pseudoalteromonadaceae</taxon>
        <taxon>Pseudoalteromonas</taxon>
    </lineage>
</organism>
<name>A0A5S3YK75_9GAMM</name>
<reference evidence="1 2" key="1">
    <citation type="submission" date="2017-12" db="EMBL/GenBank/DDBJ databases">
        <authorList>
            <person name="Paulsen S."/>
            <person name="Gram L.K."/>
        </authorList>
    </citation>
    <scope>NUCLEOTIDE SEQUENCE [LARGE SCALE GENOMIC DNA]</scope>
    <source>
        <strain evidence="1 2">S2897</strain>
    </source>
</reference>
<dbReference type="EMBL" id="PNCG01000725">
    <property type="protein sequence ID" value="TMP74295.1"/>
    <property type="molecule type" value="Genomic_DNA"/>
</dbReference>
<feature type="non-terminal residue" evidence="1">
    <location>
        <position position="1"/>
    </location>
</feature>
<protein>
    <submittedName>
        <fullName evidence="1">GGDEF domain-containing protein</fullName>
    </submittedName>
</protein>
<evidence type="ECO:0000313" key="2">
    <source>
        <dbReference type="Proteomes" id="UP000305874"/>
    </source>
</evidence>
<evidence type="ECO:0000313" key="1">
    <source>
        <dbReference type="EMBL" id="TMP74295.1"/>
    </source>
</evidence>